<feature type="compositionally biased region" description="Low complexity" evidence="1">
    <location>
        <begin position="69"/>
        <end position="88"/>
    </location>
</feature>
<accession>A0A1M2V6R7</accession>
<dbReference type="AlphaFoldDB" id="A0A1M2V6R7"/>
<sequence length="88" mass="9566">MTHRIGREVWLDLDRRVRTMMQRETAGVTPARITTAGKSKKAKKTGETGRDVREPVRGGAEWASDARAKATGTGTARGEAWTTGGRVV</sequence>
<gene>
    <name evidence="2" type="ORF">TRAPUB_6132</name>
</gene>
<evidence type="ECO:0000313" key="3">
    <source>
        <dbReference type="Proteomes" id="UP000184267"/>
    </source>
</evidence>
<feature type="region of interest" description="Disordered" evidence="1">
    <location>
        <begin position="22"/>
        <end position="88"/>
    </location>
</feature>
<keyword evidence="3" id="KW-1185">Reference proteome</keyword>
<reference evidence="2 3" key="1">
    <citation type="submission" date="2016-10" db="EMBL/GenBank/DDBJ databases">
        <title>Genome sequence of the basidiomycete white-rot fungus Trametes pubescens.</title>
        <authorList>
            <person name="Makela M.R."/>
            <person name="Granchi Z."/>
            <person name="Peng M."/>
            <person name="De Vries R.P."/>
            <person name="Grigoriev I."/>
            <person name="Riley R."/>
            <person name="Hilden K."/>
        </authorList>
    </citation>
    <scope>NUCLEOTIDE SEQUENCE [LARGE SCALE GENOMIC DNA]</scope>
    <source>
        <strain evidence="2 3">FBCC735</strain>
    </source>
</reference>
<name>A0A1M2V6R7_TRAPU</name>
<protein>
    <submittedName>
        <fullName evidence="2">Uncharacterized protein</fullName>
    </submittedName>
</protein>
<evidence type="ECO:0000256" key="1">
    <source>
        <dbReference type="SAM" id="MobiDB-lite"/>
    </source>
</evidence>
<proteinExistence type="predicted"/>
<comment type="caution">
    <text evidence="2">The sequence shown here is derived from an EMBL/GenBank/DDBJ whole genome shotgun (WGS) entry which is preliminary data.</text>
</comment>
<organism evidence="2 3">
    <name type="scientific">Trametes pubescens</name>
    <name type="common">White-rot fungus</name>
    <dbReference type="NCBI Taxonomy" id="154538"/>
    <lineage>
        <taxon>Eukaryota</taxon>
        <taxon>Fungi</taxon>
        <taxon>Dikarya</taxon>
        <taxon>Basidiomycota</taxon>
        <taxon>Agaricomycotina</taxon>
        <taxon>Agaricomycetes</taxon>
        <taxon>Polyporales</taxon>
        <taxon>Polyporaceae</taxon>
        <taxon>Trametes</taxon>
    </lineage>
</organism>
<evidence type="ECO:0000313" key="2">
    <source>
        <dbReference type="EMBL" id="OJT03265.1"/>
    </source>
</evidence>
<feature type="compositionally biased region" description="Basic and acidic residues" evidence="1">
    <location>
        <begin position="44"/>
        <end position="56"/>
    </location>
</feature>
<dbReference type="Proteomes" id="UP000184267">
    <property type="component" value="Unassembled WGS sequence"/>
</dbReference>
<dbReference type="EMBL" id="MNAD01001620">
    <property type="protein sequence ID" value="OJT03265.1"/>
    <property type="molecule type" value="Genomic_DNA"/>
</dbReference>